<reference evidence="2 3" key="1">
    <citation type="submission" date="2021-03" db="EMBL/GenBank/DDBJ databases">
        <title>Sequencing the genomes of 1000 actinobacteria strains.</title>
        <authorList>
            <person name="Klenk H.-P."/>
        </authorList>
    </citation>
    <scope>NUCLEOTIDE SEQUENCE [LARGE SCALE GENOMIC DNA]</scope>
    <source>
        <strain evidence="2 3">DSM 16005</strain>
    </source>
</reference>
<dbReference type="InterPro" id="IPR027417">
    <property type="entry name" value="P-loop_NTPase"/>
</dbReference>
<dbReference type="Gene3D" id="3.40.50.300">
    <property type="entry name" value="P-loop containing nucleotide triphosphate hydrolases"/>
    <property type="match status" value="1"/>
</dbReference>
<organism evidence="2 3">
    <name type="scientific">Arthrobacter stackebrandtii</name>
    <dbReference type="NCBI Taxonomy" id="272161"/>
    <lineage>
        <taxon>Bacteria</taxon>
        <taxon>Bacillati</taxon>
        <taxon>Actinomycetota</taxon>
        <taxon>Actinomycetes</taxon>
        <taxon>Micrococcales</taxon>
        <taxon>Micrococcaceae</taxon>
        <taxon>Arthrobacter</taxon>
    </lineage>
</organism>
<dbReference type="SUPFAM" id="SSF52540">
    <property type="entry name" value="P-loop containing nucleoside triphosphate hydrolases"/>
    <property type="match status" value="1"/>
</dbReference>
<dbReference type="Pfam" id="PF13521">
    <property type="entry name" value="AAA_28"/>
    <property type="match status" value="1"/>
</dbReference>
<dbReference type="InterPro" id="IPR052735">
    <property type="entry name" value="NAD_biosynth-regulator"/>
</dbReference>
<accession>A0ABS4YXD5</accession>
<gene>
    <name evidence="2" type="ORF">JOF48_001949</name>
</gene>
<evidence type="ECO:0000313" key="3">
    <source>
        <dbReference type="Proteomes" id="UP000711614"/>
    </source>
</evidence>
<proteinExistence type="predicted"/>
<feature type="domain" description="NadR/Ttd14 AAA" evidence="1">
    <location>
        <begin position="159"/>
        <end position="333"/>
    </location>
</feature>
<dbReference type="Proteomes" id="UP000711614">
    <property type="component" value="Unassembled WGS sequence"/>
</dbReference>
<dbReference type="InterPro" id="IPR038727">
    <property type="entry name" value="NadR/Ttd14_AAA_dom"/>
</dbReference>
<dbReference type="RefSeq" id="WP_209680198.1">
    <property type="nucleotide sequence ID" value="NZ_JAGIOI010000001.1"/>
</dbReference>
<dbReference type="SUPFAM" id="SSF52374">
    <property type="entry name" value="Nucleotidylyl transferase"/>
    <property type="match status" value="1"/>
</dbReference>
<dbReference type="EMBL" id="JAGIOI010000001">
    <property type="protein sequence ID" value="MBP2413150.1"/>
    <property type="molecule type" value="Genomic_DNA"/>
</dbReference>
<evidence type="ECO:0000313" key="2">
    <source>
        <dbReference type="EMBL" id="MBP2413150.1"/>
    </source>
</evidence>
<dbReference type="GO" id="GO:0016779">
    <property type="term" value="F:nucleotidyltransferase activity"/>
    <property type="evidence" value="ECO:0007669"/>
    <property type="project" value="UniProtKB-KW"/>
</dbReference>
<comment type="caution">
    <text evidence="2">The sequence shown here is derived from an EMBL/GenBank/DDBJ whole genome shotgun (WGS) entry which is preliminary data.</text>
</comment>
<dbReference type="PANTHER" id="PTHR37512">
    <property type="entry name" value="TRIFUNCTIONAL NAD BIOSYNTHESIS/REGULATOR PROTEIN NADR"/>
    <property type="match status" value="1"/>
</dbReference>
<name>A0ABS4YXD5_9MICC</name>
<sequence length="366" mass="40554">MENALVIGKFYPPHAGHRHLIATAAAAARHVYVLVQGSRFESLTAARRAAWLEEEFDGGNVTIVPVRNDCPVDYASDEIWAAQVENMRWALKAKGVEKVDAVFTSEAYGERLADAFGAAHMVVDPARSTHRISGTACREDLAGNWGRLVPAARRGLAVRVIVVGAESTGTTTLSEALTAHYRRQFPAMRDVTEHGRFYTYELLEKLQVEHRGATVEDLVWTDADFGIIATRQTAMEQAAAEAAPLVIADTDALATTLWERYYLGDGSYGSYEALTHLPRRDVYLLTDFNGVDFEDDGWREGEHRRPEMTEWFKEALTEEGHSWILVTGSHERRMATATAVIDAMLEQQNTFTAPAWAGRTVLEGAA</sequence>
<keyword evidence="2" id="KW-0808">Transferase</keyword>
<evidence type="ECO:0000259" key="1">
    <source>
        <dbReference type="Pfam" id="PF13521"/>
    </source>
</evidence>
<keyword evidence="3" id="KW-1185">Reference proteome</keyword>
<dbReference type="InterPro" id="IPR014729">
    <property type="entry name" value="Rossmann-like_a/b/a_fold"/>
</dbReference>
<protein>
    <submittedName>
        <fullName evidence="2">NadR type nicotinamide-nucleotide adenylyltransferase</fullName>
    </submittedName>
</protein>
<keyword evidence="2" id="KW-0548">Nucleotidyltransferase</keyword>
<dbReference type="PANTHER" id="PTHR37512:SF1">
    <property type="entry name" value="NADR_TTD14 AAA DOMAIN-CONTAINING PROTEIN"/>
    <property type="match status" value="1"/>
</dbReference>
<dbReference type="Gene3D" id="3.40.50.620">
    <property type="entry name" value="HUPs"/>
    <property type="match status" value="1"/>
</dbReference>